<protein>
    <submittedName>
        <fullName evidence="1">Uncharacterized protein</fullName>
    </submittedName>
</protein>
<evidence type="ECO:0000313" key="1">
    <source>
        <dbReference type="EMBL" id="AKD57161.1"/>
    </source>
</evidence>
<dbReference type="KEGG" id="srd:SD10_21955"/>
<dbReference type="EMBL" id="CP010429">
    <property type="protein sequence ID" value="AKD57161.1"/>
    <property type="molecule type" value="Genomic_DNA"/>
</dbReference>
<proteinExistence type="predicted"/>
<sequence>MKFFHVLARISVFIGLTACNQLGNDPAATYIYQLPEQFSDGWSMASLKSQQVDPKPIEDLTNQILREQYHKFF</sequence>
<evidence type="ECO:0000313" key="2">
    <source>
        <dbReference type="Proteomes" id="UP000033054"/>
    </source>
</evidence>
<dbReference type="Proteomes" id="UP000033054">
    <property type="component" value="Chromosome"/>
</dbReference>
<name>A0A0E3V9I0_9BACT</name>
<gene>
    <name evidence="1" type="ORF">SD10_21955</name>
</gene>
<dbReference type="RefSeq" id="WP_046576771.1">
    <property type="nucleotide sequence ID" value="NZ_CP010429.1"/>
</dbReference>
<keyword evidence="2" id="KW-1185">Reference proteome</keyword>
<accession>A0A0E3V9I0</accession>
<dbReference type="HOGENOM" id="CLU_2702968_0_0_10"/>
<organism evidence="1 2">
    <name type="scientific">Spirosoma radiotolerans</name>
    <dbReference type="NCBI Taxonomy" id="1379870"/>
    <lineage>
        <taxon>Bacteria</taxon>
        <taxon>Pseudomonadati</taxon>
        <taxon>Bacteroidota</taxon>
        <taxon>Cytophagia</taxon>
        <taxon>Cytophagales</taxon>
        <taxon>Cytophagaceae</taxon>
        <taxon>Spirosoma</taxon>
    </lineage>
</organism>
<dbReference type="AlphaFoldDB" id="A0A0E3V9I0"/>
<dbReference type="PATRIC" id="fig|1379870.5.peg.4751"/>
<reference evidence="1 2" key="1">
    <citation type="journal article" date="2014" name="Curr. Microbiol.">
        <title>Spirosoma radiotolerans sp. nov., a gamma-radiation-resistant bacterium isolated from gamma ray-irradiated soil.</title>
        <authorList>
            <person name="Lee J.J."/>
            <person name="Srinivasan S."/>
            <person name="Lim S."/>
            <person name="Joe M."/>
            <person name="Im S."/>
            <person name="Bae S.I."/>
            <person name="Park K.R."/>
            <person name="Han J.H."/>
            <person name="Park S.H."/>
            <person name="Joo B.M."/>
            <person name="Park S.J."/>
            <person name="Kim M.K."/>
        </authorList>
    </citation>
    <scope>NUCLEOTIDE SEQUENCE [LARGE SCALE GENOMIC DNA]</scope>
    <source>
        <strain evidence="1 2">DG5A</strain>
    </source>
</reference>